<feature type="transmembrane region" description="Helical" evidence="7">
    <location>
        <begin position="247"/>
        <end position="265"/>
    </location>
</feature>
<keyword evidence="4 7" id="KW-0812">Transmembrane</keyword>
<proteinExistence type="inferred from homology"/>
<reference evidence="9 10" key="1">
    <citation type="submission" date="2015-03" db="EMBL/GenBank/DDBJ databases">
        <authorList>
            <person name="Hassan Y.I."/>
            <person name="Lepp D."/>
            <person name="Li X.-Z."/>
            <person name="Zhou T."/>
        </authorList>
    </citation>
    <scope>NUCLEOTIDE SEQUENCE [LARGE SCALE GENOMIC DNA]</scope>
    <source>
        <strain evidence="9 10">BD-c194</strain>
    </source>
</reference>
<dbReference type="AlphaFoldDB" id="A0A0F5FSY6"/>
<dbReference type="GO" id="GO:0005886">
    <property type="term" value="C:plasma membrane"/>
    <property type="evidence" value="ECO:0007669"/>
    <property type="project" value="UniProtKB-SubCell"/>
</dbReference>
<dbReference type="CDD" id="cd06261">
    <property type="entry name" value="TM_PBP2"/>
    <property type="match status" value="1"/>
</dbReference>
<sequence length="281" mass="30466">MACKGGGMTWLRDFRILVALVPSTAVILGPFVWLIVSSLKTEAEIGAGHPFDLPDNLMWQNYVDAWNVGSFGSLIGNSLINVAGVVALMLLACVPAGYALAKIRFPGREWVFFGFIFGLTIPIQAIIIPLYQLLQGLGLINSLTGVVLAQVSNGIPFGIFLMRSFFLGVPNELTEAAKIDGASHLQILVKVFLPLSTPALQALVIISALSTWNDFFLPLVVLISPEVQTLPLGLVRFASTFTTQYRLVFSGTVITFLPVIILFILTQRRFTEGLTQGALKG</sequence>
<comment type="caution">
    <text evidence="9">The sequence shown here is derived from an EMBL/GenBank/DDBJ whole genome shotgun (WGS) entry which is preliminary data.</text>
</comment>
<evidence type="ECO:0000256" key="5">
    <source>
        <dbReference type="ARBA" id="ARBA00022989"/>
    </source>
</evidence>
<keyword evidence="10" id="KW-1185">Reference proteome</keyword>
<evidence type="ECO:0000256" key="7">
    <source>
        <dbReference type="RuleBase" id="RU363032"/>
    </source>
</evidence>
<evidence type="ECO:0000256" key="2">
    <source>
        <dbReference type="ARBA" id="ARBA00022448"/>
    </source>
</evidence>
<dbReference type="Gene3D" id="1.10.3720.10">
    <property type="entry name" value="MetI-like"/>
    <property type="match status" value="1"/>
</dbReference>
<keyword evidence="6 7" id="KW-0472">Membrane</keyword>
<accession>A0A0F5FSY6</accession>
<dbReference type="Pfam" id="PF00528">
    <property type="entry name" value="BPD_transp_1"/>
    <property type="match status" value="1"/>
</dbReference>
<evidence type="ECO:0000313" key="9">
    <source>
        <dbReference type="EMBL" id="KKB11282.1"/>
    </source>
</evidence>
<evidence type="ECO:0000256" key="4">
    <source>
        <dbReference type="ARBA" id="ARBA00022692"/>
    </source>
</evidence>
<feature type="domain" description="ABC transmembrane type-1" evidence="8">
    <location>
        <begin position="75"/>
        <end position="266"/>
    </location>
</feature>
<evidence type="ECO:0000259" key="8">
    <source>
        <dbReference type="PROSITE" id="PS50928"/>
    </source>
</evidence>
<dbReference type="PANTHER" id="PTHR43744">
    <property type="entry name" value="ABC TRANSPORTER PERMEASE PROTEIN MG189-RELATED-RELATED"/>
    <property type="match status" value="1"/>
</dbReference>
<comment type="subcellular location">
    <subcellularLocation>
        <location evidence="1 7">Cell membrane</location>
        <topology evidence="1 7">Multi-pass membrane protein</topology>
    </subcellularLocation>
</comment>
<evidence type="ECO:0000256" key="1">
    <source>
        <dbReference type="ARBA" id="ARBA00004651"/>
    </source>
</evidence>
<feature type="transmembrane region" description="Helical" evidence="7">
    <location>
        <begin position="187"/>
        <end position="209"/>
    </location>
</feature>
<feature type="transmembrane region" description="Helical" evidence="7">
    <location>
        <begin position="110"/>
        <end position="131"/>
    </location>
</feature>
<dbReference type="PROSITE" id="PS50928">
    <property type="entry name" value="ABC_TM1"/>
    <property type="match status" value="1"/>
</dbReference>
<dbReference type="GO" id="GO:0055085">
    <property type="term" value="P:transmembrane transport"/>
    <property type="evidence" value="ECO:0007669"/>
    <property type="project" value="InterPro"/>
</dbReference>
<dbReference type="EMBL" id="JZEX01000119">
    <property type="protein sequence ID" value="KKB11282.1"/>
    <property type="molecule type" value="Genomic_DNA"/>
</dbReference>
<dbReference type="InterPro" id="IPR000515">
    <property type="entry name" value="MetI-like"/>
</dbReference>
<comment type="similarity">
    <text evidence="7">Belongs to the binding-protein-dependent transport system permease family.</text>
</comment>
<feature type="transmembrane region" description="Helical" evidence="7">
    <location>
        <begin position="143"/>
        <end position="166"/>
    </location>
</feature>
<name>A0A0F5FSY6_9HYPH</name>
<dbReference type="PANTHER" id="PTHR43744:SF12">
    <property type="entry name" value="ABC TRANSPORTER PERMEASE PROTEIN MG189-RELATED"/>
    <property type="match status" value="1"/>
</dbReference>
<dbReference type="InterPro" id="IPR035906">
    <property type="entry name" value="MetI-like_sf"/>
</dbReference>
<evidence type="ECO:0000256" key="3">
    <source>
        <dbReference type="ARBA" id="ARBA00022475"/>
    </source>
</evidence>
<keyword evidence="5 7" id="KW-1133">Transmembrane helix</keyword>
<protein>
    <submittedName>
        <fullName evidence="9">ABC transporter permease</fullName>
    </submittedName>
</protein>
<dbReference type="Proteomes" id="UP000033632">
    <property type="component" value="Unassembled WGS sequence"/>
</dbReference>
<gene>
    <name evidence="9" type="ORF">VE25_13255</name>
</gene>
<dbReference type="SUPFAM" id="SSF161098">
    <property type="entry name" value="MetI-like"/>
    <property type="match status" value="1"/>
</dbReference>
<dbReference type="PATRIC" id="fig|443610.3.peg.892"/>
<keyword evidence="3" id="KW-1003">Cell membrane</keyword>
<keyword evidence="2 7" id="KW-0813">Transport</keyword>
<dbReference type="STRING" id="443610.VE25_13255"/>
<feature type="transmembrane region" description="Helical" evidence="7">
    <location>
        <begin position="16"/>
        <end position="36"/>
    </location>
</feature>
<evidence type="ECO:0000256" key="6">
    <source>
        <dbReference type="ARBA" id="ARBA00023136"/>
    </source>
</evidence>
<feature type="transmembrane region" description="Helical" evidence="7">
    <location>
        <begin position="79"/>
        <end position="98"/>
    </location>
</feature>
<organism evidence="9 10">
    <name type="scientific">Devosia geojensis</name>
    <dbReference type="NCBI Taxonomy" id="443610"/>
    <lineage>
        <taxon>Bacteria</taxon>
        <taxon>Pseudomonadati</taxon>
        <taxon>Pseudomonadota</taxon>
        <taxon>Alphaproteobacteria</taxon>
        <taxon>Hyphomicrobiales</taxon>
        <taxon>Devosiaceae</taxon>
        <taxon>Devosia</taxon>
    </lineage>
</organism>
<evidence type="ECO:0000313" key="10">
    <source>
        <dbReference type="Proteomes" id="UP000033632"/>
    </source>
</evidence>